<dbReference type="Pfam" id="PF00462">
    <property type="entry name" value="Glutaredoxin"/>
    <property type="match status" value="1"/>
</dbReference>
<reference evidence="3 4" key="1">
    <citation type="journal article" name="Sci. Rep.">
        <title>Genome-scale phylogenetic analyses confirm Olpidium as the closest living zoosporic fungus to the non-flagellated, terrestrial fungi.</title>
        <authorList>
            <person name="Chang Y."/>
            <person name="Rochon D."/>
            <person name="Sekimoto S."/>
            <person name="Wang Y."/>
            <person name="Chovatia M."/>
            <person name="Sandor L."/>
            <person name="Salamov A."/>
            <person name="Grigoriev I.V."/>
            <person name="Stajich J.E."/>
            <person name="Spatafora J.W."/>
        </authorList>
    </citation>
    <scope>NUCLEOTIDE SEQUENCE [LARGE SCALE GENOMIC DNA]</scope>
    <source>
        <strain evidence="3">S191</strain>
    </source>
</reference>
<dbReference type="GO" id="GO:0015038">
    <property type="term" value="F:glutathione disulfide oxidoreductase activity"/>
    <property type="evidence" value="ECO:0007669"/>
    <property type="project" value="TreeGrafter"/>
</dbReference>
<accession>A0A8H8A1G4</accession>
<keyword evidence="4" id="KW-1185">Reference proteome</keyword>
<organism evidence="3 4">
    <name type="scientific">Olpidium bornovanus</name>
    <dbReference type="NCBI Taxonomy" id="278681"/>
    <lineage>
        <taxon>Eukaryota</taxon>
        <taxon>Fungi</taxon>
        <taxon>Fungi incertae sedis</taxon>
        <taxon>Olpidiomycota</taxon>
        <taxon>Olpidiomycotina</taxon>
        <taxon>Olpidiomycetes</taxon>
        <taxon>Olpidiales</taxon>
        <taxon>Olpidiaceae</taxon>
        <taxon>Olpidium</taxon>
    </lineage>
</organism>
<dbReference type="Gene3D" id="3.40.30.10">
    <property type="entry name" value="Glutaredoxin"/>
    <property type="match status" value="1"/>
</dbReference>
<evidence type="ECO:0000313" key="3">
    <source>
        <dbReference type="EMBL" id="KAG5463379.1"/>
    </source>
</evidence>
<dbReference type="PROSITE" id="PS51354">
    <property type="entry name" value="GLUTAREDOXIN_2"/>
    <property type="match status" value="1"/>
</dbReference>
<protein>
    <recommendedName>
        <fullName evidence="2">Glutaredoxin domain-containing protein</fullName>
    </recommendedName>
</protein>
<evidence type="ECO:0000256" key="1">
    <source>
        <dbReference type="SAM" id="MobiDB-lite"/>
    </source>
</evidence>
<dbReference type="PANTHER" id="PTHR45694">
    <property type="entry name" value="GLUTAREDOXIN 2"/>
    <property type="match status" value="1"/>
</dbReference>
<evidence type="ECO:0000313" key="4">
    <source>
        <dbReference type="Proteomes" id="UP000673691"/>
    </source>
</evidence>
<dbReference type="AlphaFoldDB" id="A0A8H8A1G4"/>
<proteinExistence type="predicted"/>
<dbReference type="InterPro" id="IPR036249">
    <property type="entry name" value="Thioredoxin-like_sf"/>
</dbReference>
<evidence type="ECO:0000259" key="2">
    <source>
        <dbReference type="Pfam" id="PF00462"/>
    </source>
</evidence>
<dbReference type="EMBL" id="JAEFCI010000689">
    <property type="protein sequence ID" value="KAG5463379.1"/>
    <property type="molecule type" value="Genomic_DNA"/>
</dbReference>
<feature type="region of interest" description="Disordered" evidence="1">
    <location>
        <begin position="48"/>
        <end position="78"/>
    </location>
</feature>
<dbReference type="Proteomes" id="UP000673691">
    <property type="component" value="Unassembled WGS sequence"/>
</dbReference>
<name>A0A8H8A1G4_9FUNG</name>
<dbReference type="GO" id="GO:0005737">
    <property type="term" value="C:cytoplasm"/>
    <property type="evidence" value="ECO:0007669"/>
    <property type="project" value="TreeGrafter"/>
</dbReference>
<dbReference type="PANTHER" id="PTHR45694:SF18">
    <property type="entry name" value="GLUTAREDOXIN-1-RELATED"/>
    <property type="match status" value="1"/>
</dbReference>
<feature type="domain" description="Glutaredoxin" evidence="2">
    <location>
        <begin position="126"/>
        <end position="199"/>
    </location>
</feature>
<dbReference type="InterPro" id="IPR002109">
    <property type="entry name" value="Glutaredoxin"/>
</dbReference>
<sequence length="220" mass="23538">MGLEGSAKGGQTGDRARCRNGVGCSMVTTEMGPMPPNAAAVVARHGWERTPPHPHQGGEWGSNLGEDGARSGPGRTSFLWKGKPRKLTVANTGRHACRSPCFSLVCPWSHPGAAGWPGRNVVYFAKKLCCSELFHRRGAGLPAYEDCPFCAKAKQIFKDMGVDAKIVELDEDENGDALQVSAEPTHKTVPAIWVRQNFIGGCDALVAARSNGELDKLLGK</sequence>
<dbReference type="OrthoDB" id="418495at2759"/>
<dbReference type="SUPFAM" id="SSF52833">
    <property type="entry name" value="Thioredoxin-like"/>
    <property type="match status" value="1"/>
</dbReference>
<gene>
    <name evidence="3" type="ORF">BJ554DRAFT_8025</name>
</gene>
<dbReference type="GO" id="GO:0034599">
    <property type="term" value="P:cellular response to oxidative stress"/>
    <property type="evidence" value="ECO:0007669"/>
    <property type="project" value="TreeGrafter"/>
</dbReference>
<comment type="caution">
    <text evidence="3">The sequence shown here is derived from an EMBL/GenBank/DDBJ whole genome shotgun (WGS) entry which is preliminary data.</text>
</comment>